<comment type="caution">
    <text evidence="11">The sequence shown here is derived from an EMBL/GenBank/DDBJ whole genome shotgun (WGS) entry which is preliminary data.</text>
</comment>
<evidence type="ECO:0000313" key="12">
    <source>
        <dbReference type="Proteomes" id="UP000034881"/>
    </source>
</evidence>
<evidence type="ECO:0000313" key="11">
    <source>
        <dbReference type="EMBL" id="KKR41400.1"/>
    </source>
</evidence>
<dbReference type="SUPFAM" id="SSF50249">
    <property type="entry name" value="Nucleic acid-binding proteins"/>
    <property type="match status" value="1"/>
</dbReference>
<evidence type="ECO:0000256" key="6">
    <source>
        <dbReference type="ARBA" id="ARBA00023125"/>
    </source>
</evidence>
<dbReference type="NCBIfam" id="NF008168">
    <property type="entry name" value="PRK10917.2-2"/>
    <property type="match status" value="1"/>
</dbReference>
<dbReference type="Pfam" id="PF00270">
    <property type="entry name" value="DEAD"/>
    <property type="match status" value="1"/>
</dbReference>
<evidence type="ECO:0000256" key="4">
    <source>
        <dbReference type="ARBA" id="ARBA00022806"/>
    </source>
</evidence>
<dbReference type="Pfam" id="PF00271">
    <property type="entry name" value="Helicase_C"/>
    <property type="match status" value="1"/>
</dbReference>
<dbReference type="CDD" id="cd04488">
    <property type="entry name" value="RecG_wedge_OBF"/>
    <property type="match status" value="1"/>
</dbReference>
<dbReference type="EMBL" id="LBYB01000012">
    <property type="protein sequence ID" value="KKR41400.1"/>
    <property type="molecule type" value="Genomic_DNA"/>
</dbReference>
<feature type="domain" description="Helicase C-terminal" evidence="10">
    <location>
        <begin position="484"/>
        <end position="635"/>
    </location>
</feature>
<evidence type="ECO:0000259" key="9">
    <source>
        <dbReference type="PROSITE" id="PS51192"/>
    </source>
</evidence>
<dbReference type="InterPro" id="IPR047112">
    <property type="entry name" value="RecG/Mfd"/>
</dbReference>
<sequence>MDLNSSLAAISGIGPSLLYKLNKLNLNTVEDLIYHFPFRYDDFSNNTSALDAQIGESVTLQGEIWSISNIYTRSRKIITKAIFNDGTSPIELTWFNSSWLTKQIQTGDRLQVSGKISKYKNKLSIIAPRWEKIESLQSSAISRQTIHTGRLVPIYPETEGLSSKWLRAKITKLLPQITGKIQDPLPDDIRSTMICLTSALEQIHFPKTWEDLEKSRERLSFDELFYVSLATQKARLAWRRKPLVEPLKIKQSDLRDFIGKLPFKLTSAQHKVLKEILRNLVKNQPMNRLIQGEVGSGKTVVAAIAAYLVHKNNLRTLFMAPTEILAFQHFETLTKLLSPFEVTVGIYTGSRKYQVLSSKYYGKKQKTINTKYIIHTTIPDITIGTHALLSPKLSIENVGLIIVDEQQRFGVEQRTFLRKRAKVPHFLTMTATPIPRTVALTLYGDLDMSVIDELPKGRQIVKTYLVPERKRLDSYKFIAKKVAGGDQAYIITPLIEASETLKTVKAAKVEFENLQKVFPNFKLGLLHGRLKGKEKEEITHDFRQGKIQILVSTSVVEVGMDNPNATIIVIEGAERFGLAQLHQLRGRVGRGTKESYCLLYTSNTSGDDSRRLKFLEKTFDGLKLAELDLKIRGSGQIFGSAQSGRFEFKIASFSNISLLEKTKQAARDLLAKDPALDKHPLIKAKLQDIASEVMPD</sequence>
<dbReference type="PROSITE" id="PS51192">
    <property type="entry name" value="HELICASE_ATP_BIND_1"/>
    <property type="match status" value="1"/>
</dbReference>
<dbReference type="InterPro" id="IPR001650">
    <property type="entry name" value="Helicase_C-like"/>
</dbReference>
<dbReference type="InterPro" id="IPR045562">
    <property type="entry name" value="RecG_dom3_C"/>
</dbReference>
<dbReference type="GO" id="GO:0016787">
    <property type="term" value="F:hydrolase activity"/>
    <property type="evidence" value="ECO:0007669"/>
    <property type="project" value="UniProtKB-KW"/>
</dbReference>
<dbReference type="Proteomes" id="UP000034881">
    <property type="component" value="Unassembled WGS sequence"/>
</dbReference>
<keyword evidence="3" id="KW-0378">Hydrolase</keyword>
<reference evidence="11 12" key="1">
    <citation type="journal article" date="2015" name="Nature">
        <title>rRNA introns, odd ribosomes, and small enigmatic genomes across a large radiation of phyla.</title>
        <authorList>
            <person name="Brown C.T."/>
            <person name="Hug L.A."/>
            <person name="Thomas B.C."/>
            <person name="Sharon I."/>
            <person name="Castelle C.J."/>
            <person name="Singh A."/>
            <person name="Wilkins M.J."/>
            <person name="Williams K.H."/>
            <person name="Banfield J.F."/>
        </authorList>
    </citation>
    <scope>NUCLEOTIDE SEQUENCE [LARGE SCALE GENOMIC DNA]</scope>
</reference>
<dbReference type="PANTHER" id="PTHR47964:SF1">
    <property type="entry name" value="ATP-DEPENDENT DNA HELICASE HOMOLOG RECG, CHLOROPLASTIC"/>
    <property type="match status" value="1"/>
</dbReference>
<evidence type="ECO:0000256" key="3">
    <source>
        <dbReference type="ARBA" id="ARBA00022801"/>
    </source>
</evidence>
<feature type="domain" description="Helicase ATP-binding" evidence="9">
    <location>
        <begin position="279"/>
        <end position="451"/>
    </location>
</feature>
<evidence type="ECO:0000256" key="2">
    <source>
        <dbReference type="ARBA" id="ARBA00022763"/>
    </source>
</evidence>
<dbReference type="InterPro" id="IPR014001">
    <property type="entry name" value="Helicase_ATP-bd"/>
</dbReference>
<keyword evidence="2" id="KW-0227">DNA damage</keyword>
<evidence type="ECO:0000256" key="5">
    <source>
        <dbReference type="ARBA" id="ARBA00022840"/>
    </source>
</evidence>
<dbReference type="SMART" id="SM00487">
    <property type="entry name" value="DEXDc"/>
    <property type="match status" value="1"/>
</dbReference>
<dbReference type="AlphaFoldDB" id="A0A0G0T2S1"/>
<dbReference type="GO" id="GO:0006281">
    <property type="term" value="P:DNA repair"/>
    <property type="evidence" value="ECO:0007669"/>
    <property type="project" value="UniProtKB-KW"/>
</dbReference>
<dbReference type="PATRIC" id="fig|1618431.3.peg.1154"/>
<evidence type="ECO:0000256" key="7">
    <source>
        <dbReference type="ARBA" id="ARBA00023204"/>
    </source>
</evidence>
<dbReference type="InterPro" id="IPR027417">
    <property type="entry name" value="P-loop_NTPase"/>
</dbReference>
<evidence type="ECO:0000256" key="8">
    <source>
        <dbReference type="ARBA" id="ARBA00049819"/>
    </source>
</evidence>
<dbReference type="GO" id="GO:0005524">
    <property type="term" value="F:ATP binding"/>
    <property type="evidence" value="ECO:0007669"/>
    <property type="project" value="UniProtKB-KW"/>
</dbReference>
<gene>
    <name evidence="11" type="ORF">UT77_C0012G0027</name>
</gene>
<dbReference type="SMART" id="SM00490">
    <property type="entry name" value="HELICc"/>
    <property type="match status" value="1"/>
</dbReference>
<proteinExistence type="predicted"/>
<dbReference type="Gene3D" id="2.40.50.140">
    <property type="entry name" value="Nucleic acid-binding proteins"/>
    <property type="match status" value="1"/>
</dbReference>
<dbReference type="InterPro" id="IPR033454">
    <property type="entry name" value="RecG_wedge"/>
</dbReference>
<dbReference type="PANTHER" id="PTHR47964">
    <property type="entry name" value="ATP-DEPENDENT DNA HELICASE HOMOLOG RECG, CHLOROPLASTIC"/>
    <property type="match status" value="1"/>
</dbReference>
<organism evidence="11 12">
    <name type="scientific">Candidatus Daviesbacteria bacterium GW2011_GWC2_40_12</name>
    <dbReference type="NCBI Taxonomy" id="1618431"/>
    <lineage>
        <taxon>Bacteria</taxon>
        <taxon>Candidatus Daviesiibacteriota</taxon>
    </lineage>
</organism>
<evidence type="ECO:0000256" key="1">
    <source>
        <dbReference type="ARBA" id="ARBA00022741"/>
    </source>
</evidence>
<dbReference type="NCBIfam" id="NF008165">
    <property type="entry name" value="PRK10917.1-3"/>
    <property type="match status" value="1"/>
</dbReference>
<name>A0A0G0T2S1_9BACT</name>
<keyword evidence="4 11" id="KW-0347">Helicase</keyword>
<dbReference type="GO" id="GO:0003677">
    <property type="term" value="F:DNA binding"/>
    <property type="evidence" value="ECO:0007669"/>
    <property type="project" value="UniProtKB-KW"/>
</dbReference>
<dbReference type="PROSITE" id="PS51194">
    <property type="entry name" value="HELICASE_CTER"/>
    <property type="match status" value="1"/>
</dbReference>
<protein>
    <recommendedName>
        <fullName evidence="8">Probable DNA 3'-5' helicase RecG</fullName>
    </recommendedName>
</protein>
<dbReference type="Gene3D" id="3.40.50.300">
    <property type="entry name" value="P-loop containing nucleotide triphosphate hydrolases"/>
    <property type="match status" value="2"/>
</dbReference>
<dbReference type="Pfam" id="PF17191">
    <property type="entry name" value="RecG_wedge"/>
    <property type="match status" value="1"/>
</dbReference>
<dbReference type="Pfam" id="PF19833">
    <property type="entry name" value="RecG_dom3_C"/>
    <property type="match status" value="1"/>
</dbReference>
<dbReference type="InterPro" id="IPR011545">
    <property type="entry name" value="DEAD/DEAH_box_helicase_dom"/>
</dbReference>
<dbReference type="GO" id="GO:0003678">
    <property type="term" value="F:DNA helicase activity"/>
    <property type="evidence" value="ECO:0007669"/>
    <property type="project" value="TreeGrafter"/>
</dbReference>
<keyword evidence="5" id="KW-0067">ATP-binding</keyword>
<evidence type="ECO:0000259" key="10">
    <source>
        <dbReference type="PROSITE" id="PS51194"/>
    </source>
</evidence>
<keyword evidence="1" id="KW-0547">Nucleotide-binding</keyword>
<dbReference type="SUPFAM" id="SSF52540">
    <property type="entry name" value="P-loop containing nucleoside triphosphate hydrolases"/>
    <property type="match status" value="2"/>
</dbReference>
<accession>A0A0G0T2S1</accession>
<keyword evidence="6" id="KW-0238">DNA-binding</keyword>
<keyword evidence="7" id="KW-0234">DNA repair</keyword>
<dbReference type="InterPro" id="IPR012340">
    <property type="entry name" value="NA-bd_OB-fold"/>
</dbReference>